<dbReference type="InterPro" id="IPR008841">
    <property type="entry name" value="Siphovirus-type_tail_N"/>
</dbReference>
<dbReference type="OrthoDB" id="2212425at2"/>
<organism evidence="2 3">
    <name type="scientific">Aerococcus viridans</name>
    <dbReference type="NCBI Taxonomy" id="1377"/>
    <lineage>
        <taxon>Bacteria</taxon>
        <taxon>Bacillati</taxon>
        <taxon>Bacillota</taxon>
        <taxon>Bacilli</taxon>
        <taxon>Lactobacillales</taxon>
        <taxon>Aerococcaceae</taxon>
        <taxon>Aerococcus</taxon>
    </lineage>
</organism>
<name>A0A2N6UG02_9LACT</name>
<reference evidence="2 3" key="1">
    <citation type="submission" date="2017-09" db="EMBL/GenBank/DDBJ databases">
        <title>Bacterial strain isolated from the female urinary microbiota.</title>
        <authorList>
            <person name="Thomas-White K."/>
            <person name="Kumar N."/>
            <person name="Forster S."/>
            <person name="Putonti C."/>
            <person name="Lawley T."/>
            <person name="Wolfe A.J."/>
        </authorList>
    </citation>
    <scope>NUCLEOTIDE SEQUENCE [LARGE SCALE GENOMIC DNA]</scope>
    <source>
        <strain evidence="2 3">UMB0240</strain>
    </source>
</reference>
<dbReference type="Pfam" id="PF05709">
    <property type="entry name" value="Sipho_tail"/>
    <property type="match status" value="1"/>
</dbReference>
<feature type="domain" description="Siphovirus-type tail component RIFT-related" evidence="1">
    <location>
        <begin position="23"/>
        <end position="143"/>
    </location>
</feature>
<comment type="caution">
    <text evidence="2">The sequence shown here is derived from an EMBL/GenBank/DDBJ whole genome shotgun (WGS) entry which is preliminary data.</text>
</comment>
<sequence>MDALLTKKDKSFRLSDLGLAVRTFDVSAPSLQVNYQEITNRSGRVKSGHRFVSKKISITGTFYAMGVTGFNDIREELYAEIVDENGYYITKMSPTSDLYNFEMPGQSNEEIDTSRVDHEAERYRYRVINTGDIEFNFKGKSGAGLLYGFAIDFETVGMPFGETVPKTVRVTTAIPYAGTATNSQLESPWYLKLTATQAQKGDFYVQVGDKRFEHKSLTQIKTGDVFQLRGVETWLNFANVNEYTNYEYFELKPSSNQSVPISTDFTGTIEVVDLIEFYK</sequence>
<gene>
    <name evidence="2" type="ORF">CJ191_01110</name>
</gene>
<evidence type="ECO:0000313" key="2">
    <source>
        <dbReference type="EMBL" id="PMC80436.1"/>
    </source>
</evidence>
<protein>
    <submittedName>
        <fullName evidence="2">Phage tail protein</fullName>
    </submittedName>
</protein>
<proteinExistence type="predicted"/>
<dbReference type="RefSeq" id="WP_102198711.1">
    <property type="nucleotide sequence ID" value="NZ_PNHQ01000002.1"/>
</dbReference>
<dbReference type="EMBL" id="PNHQ01000002">
    <property type="protein sequence ID" value="PMC80436.1"/>
    <property type="molecule type" value="Genomic_DNA"/>
</dbReference>
<keyword evidence="3" id="KW-1185">Reference proteome</keyword>
<dbReference type="AlphaFoldDB" id="A0A2N6UG02"/>
<evidence type="ECO:0000259" key="1">
    <source>
        <dbReference type="Pfam" id="PF05709"/>
    </source>
</evidence>
<accession>A0A2N6UG02</accession>
<dbReference type="Proteomes" id="UP000235701">
    <property type="component" value="Unassembled WGS sequence"/>
</dbReference>
<evidence type="ECO:0000313" key="3">
    <source>
        <dbReference type="Proteomes" id="UP000235701"/>
    </source>
</evidence>